<feature type="coiled-coil region" evidence="1">
    <location>
        <begin position="185"/>
        <end position="229"/>
    </location>
</feature>
<sequence>MNNVSTPLPDISATSADEEIKQFLPNTNVAKTSTNVPKSTIDLSNVLNFSKNSGNIGLNVPRAQSMNVGNVGNVGNLPRAQSTNTGLIQPPNQTLAQTYNQSFPGMEDSDEQMVTGISPMGNISSMGNISLPKGNGPSQSKYDDLEVLGEPSPAPSHVQSQMGMMPLSQSNDKEYIMSEILRFKEKQAELLNKRLEIDSELLELEKQMAQLHEKKVNLMEQKLESHENGDEHVMAGGDPYYKKYLKYKSKYINKQKSLKLRN</sequence>
<accession>A0A3G4ZQE1</accession>
<gene>
    <name evidence="3" type="ORF">Terrestrivirus2_167</name>
</gene>
<reference evidence="3" key="1">
    <citation type="submission" date="2018-10" db="EMBL/GenBank/DDBJ databases">
        <title>Hidden diversity of soil giant viruses.</title>
        <authorList>
            <person name="Schulz F."/>
            <person name="Alteio L."/>
            <person name="Goudeau D."/>
            <person name="Ryan E.M."/>
            <person name="Malmstrom R.R."/>
            <person name="Blanchard J."/>
            <person name="Woyke T."/>
        </authorList>
    </citation>
    <scope>NUCLEOTIDE SEQUENCE</scope>
    <source>
        <strain evidence="3">TEV1</strain>
    </source>
</reference>
<feature type="region of interest" description="Disordered" evidence="2">
    <location>
        <begin position="124"/>
        <end position="143"/>
    </location>
</feature>
<keyword evidence="1" id="KW-0175">Coiled coil</keyword>
<name>A0A3G4ZQE1_9VIRU</name>
<evidence type="ECO:0000256" key="2">
    <source>
        <dbReference type="SAM" id="MobiDB-lite"/>
    </source>
</evidence>
<dbReference type="EMBL" id="MK071980">
    <property type="protein sequence ID" value="AYV75659.1"/>
    <property type="molecule type" value="Genomic_DNA"/>
</dbReference>
<evidence type="ECO:0000313" key="3">
    <source>
        <dbReference type="EMBL" id="AYV75659.1"/>
    </source>
</evidence>
<proteinExistence type="predicted"/>
<protein>
    <submittedName>
        <fullName evidence="3">Uncharacterized protein</fullName>
    </submittedName>
</protein>
<evidence type="ECO:0000256" key="1">
    <source>
        <dbReference type="SAM" id="Coils"/>
    </source>
</evidence>
<organism evidence="3">
    <name type="scientific">Terrestrivirus sp</name>
    <dbReference type="NCBI Taxonomy" id="2487775"/>
    <lineage>
        <taxon>Viruses</taxon>
        <taxon>Varidnaviria</taxon>
        <taxon>Bamfordvirae</taxon>
        <taxon>Nucleocytoviricota</taxon>
        <taxon>Megaviricetes</taxon>
        <taxon>Imitervirales</taxon>
        <taxon>Mimiviridae</taxon>
        <taxon>Klosneuvirinae</taxon>
    </lineage>
</organism>